<dbReference type="AlphaFoldDB" id="A0A1G2U1F8"/>
<dbReference type="InterPro" id="IPR014044">
    <property type="entry name" value="CAP_dom"/>
</dbReference>
<sequence>MKKLREITRLKIAIVCLLILAISMGTISPLRVAVFDSLSAIYASVLVTLTNQNRVNSNVPELKVSPILEKAAQMKADDMATRSYFAHNTPEGRTPWYWFEKAGYKYVYAGENLAVNFEESADVETAWMKSKGHFLNIMNPKFKEIGIATSTGIYKGKQAIFVVQMFGAPSK</sequence>
<dbReference type="CDD" id="cd05379">
    <property type="entry name" value="CAP_bacterial"/>
    <property type="match status" value="1"/>
</dbReference>
<evidence type="ECO:0000313" key="3">
    <source>
        <dbReference type="Proteomes" id="UP000177707"/>
    </source>
</evidence>
<dbReference type="PANTHER" id="PTHR31157">
    <property type="entry name" value="SCP DOMAIN-CONTAINING PROTEIN"/>
    <property type="match status" value="1"/>
</dbReference>
<evidence type="ECO:0000313" key="2">
    <source>
        <dbReference type="EMBL" id="OHB02682.1"/>
    </source>
</evidence>
<evidence type="ECO:0000259" key="1">
    <source>
        <dbReference type="Pfam" id="PF00188"/>
    </source>
</evidence>
<dbReference type="Gene3D" id="3.40.33.10">
    <property type="entry name" value="CAP"/>
    <property type="match status" value="1"/>
</dbReference>
<accession>A0A1G2U1F8</accession>
<reference evidence="2 3" key="1">
    <citation type="journal article" date="2016" name="Nat. Commun.">
        <title>Thousands of microbial genomes shed light on interconnected biogeochemical processes in an aquifer system.</title>
        <authorList>
            <person name="Anantharaman K."/>
            <person name="Brown C.T."/>
            <person name="Hug L.A."/>
            <person name="Sharon I."/>
            <person name="Castelle C.J."/>
            <person name="Probst A.J."/>
            <person name="Thomas B.C."/>
            <person name="Singh A."/>
            <person name="Wilkins M.J."/>
            <person name="Karaoz U."/>
            <person name="Brodie E.L."/>
            <person name="Williams K.H."/>
            <person name="Hubbard S.S."/>
            <person name="Banfield J.F."/>
        </authorList>
    </citation>
    <scope>NUCLEOTIDE SEQUENCE [LARGE SCALE GENOMIC DNA]</scope>
</reference>
<dbReference type="EMBL" id="MHWB01000002">
    <property type="protein sequence ID" value="OHB02682.1"/>
    <property type="molecule type" value="Genomic_DNA"/>
</dbReference>
<organism evidence="2 3">
    <name type="scientific">Candidatus Zambryskibacteria bacterium RIFCSPLOWO2_01_FULL_39_39</name>
    <dbReference type="NCBI Taxonomy" id="1802758"/>
    <lineage>
        <taxon>Bacteria</taxon>
        <taxon>Candidatus Zambryskiibacteriota</taxon>
    </lineage>
</organism>
<name>A0A1G2U1F8_9BACT</name>
<proteinExistence type="predicted"/>
<dbReference type="PANTHER" id="PTHR31157:SF1">
    <property type="entry name" value="SCP DOMAIN-CONTAINING PROTEIN"/>
    <property type="match status" value="1"/>
</dbReference>
<dbReference type="Pfam" id="PF00188">
    <property type="entry name" value="CAP"/>
    <property type="match status" value="1"/>
</dbReference>
<dbReference type="Proteomes" id="UP000177707">
    <property type="component" value="Unassembled WGS sequence"/>
</dbReference>
<dbReference type="SUPFAM" id="SSF55797">
    <property type="entry name" value="PR-1-like"/>
    <property type="match status" value="1"/>
</dbReference>
<comment type="caution">
    <text evidence="2">The sequence shown here is derived from an EMBL/GenBank/DDBJ whole genome shotgun (WGS) entry which is preliminary data.</text>
</comment>
<gene>
    <name evidence="2" type="ORF">A3A96_02420</name>
</gene>
<dbReference type="InterPro" id="IPR035940">
    <property type="entry name" value="CAP_sf"/>
</dbReference>
<feature type="domain" description="SCP" evidence="1">
    <location>
        <begin position="48"/>
        <end position="166"/>
    </location>
</feature>
<protein>
    <recommendedName>
        <fullName evidence="1">SCP domain-containing protein</fullName>
    </recommendedName>
</protein>
<dbReference type="STRING" id="1802758.A3A96_02420"/>